<evidence type="ECO:0008006" key="3">
    <source>
        <dbReference type="Google" id="ProtNLM"/>
    </source>
</evidence>
<accession>A0A2V4PDW8</accession>
<keyword evidence="2" id="KW-1185">Reference proteome</keyword>
<dbReference type="Proteomes" id="UP000248039">
    <property type="component" value="Unassembled WGS sequence"/>
</dbReference>
<reference evidence="1 2" key="1">
    <citation type="submission" date="2018-03" db="EMBL/GenBank/DDBJ databases">
        <title>Bioinformatic expansion and discovery of thiopeptide antibiotics.</title>
        <authorList>
            <person name="Schwalen C.J."/>
            <person name="Hudson G.A."/>
            <person name="Mitchell D.A."/>
        </authorList>
    </citation>
    <scope>NUCLEOTIDE SEQUENCE [LARGE SCALE GENOMIC DNA]</scope>
    <source>
        <strain evidence="1 2">ATCC 21389</strain>
    </source>
</reference>
<protein>
    <recommendedName>
        <fullName evidence="3">DUF3168 domain-containing protein</fullName>
    </recommendedName>
</protein>
<evidence type="ECO:0000313" key="1">
    <source>
        <dbReference type="EMBL" id="PYC83451.1"/>
    </source>
</evidence>
<evidence type="ECO:0000313" key="2">
    <source>
        <dbReference type="Proteomes" id="UP000248039"/>
    </source>
</evidence>
<comment type="caution">
    <text evidence="1">The sequence shown here is derived from an EMBL/GenBank/DDBJ whole genome shotgun (WGS) entry which is preliminary data.</text>
</comment>
<gene>
    <name evidence="1" type="ORF">C7C46_08955</name>
</gene>
<dbReference type="EMBL" id="PYBW01000028">
    <property type="protein sequence ID" value="PYC83451.1"/>
    <property type="molecule type" value="Genomic_DNA"/>
</dbReference>
<dbReference type="Gene3D" id="3.30.2000.30">
    <property type="match status" value="1"/>
</dbReference>
<dbReference type="Pfam" id="PF11367">
    <property type="entry name" value="Tail_completion_gp17"/>
    <property type="match status" value="1"/>
</dbReference>
<name>A0A2V4PDW8_9ACTN</name>
<dbReference type="AlphaFoldDB" id="A0A2V4PDW8"/>
<organism evidence="1 2">
    <name type="scientific">Streptomyces tateyamensis</name>
    <dbReference type="NCBI Taxonomy" id="565073"/>
    <lineage>
        <taxon>Bacteria</taxon>
        <taxon>Bacillati</taxon>
        <taxon>Actinomycetota</taxon>
        <taxon>Actinomycetes</taxon>
        <taxon>Kitasatosporales</taxon>
        <taxon>Streptomycetaceae</taxon>
        <taxon>Streptomyces</taxon>
    </lineage>
</organism>
<dbReference type="OrthoDB" id="5145003at2"/>
<dbReference type="InterPro" id="IPR053745">
    <property type="entry name" value="Viral_Tail_Comp_sf"/>
</dbReference>
<dbReference type="InterPro" id="IPR021508">
    <property type="entry name" value="Gp17-like"/>
</dbReference>
<sequence length="132" mass="14049">MSTPAVLPHVDAVTAVLTTAQLTVYLGGAPQGVAPPYVVLYPDPGTPAPASLADDRTRFVGVLQATAVGATAEQALNVMDRCQQALSAPLQVTGRTSWRPQALDGQPVRRDDDVTPPVFYAVARWRLRSMPQ</sequence>
<dbReference type="RefSeq" id="WP_110667545.1">
    <property type="nucleotide sequence ID" value="NZ_PYBW01000028.1"/>
</dbReference>
<proteinExistence type="predicted"/>